<dbReference type="SUPFAM" id="SSF52540">
    <property type="entry name" value="P-loop containing nucleoside triphosphate hydrolases"/>
    <property type="match status" value="1"/>
</dbReference>
<dbReference type="PANTHER" id="PTHR10887">
    <property type="entry name" value="DNA2/NAM7 HELICASE FAMILY"/>
    <property type="match status" value="1"/>
</dbReference>
<dbReference type="Pfam" id="PF13087">
    <property type="entry name" value="AAA_12"/>
    <property type="match status" value="1"/>
</dbReference>
<keyword evidence="4" id="KW-0862">Zinc</keyword>
<protein>
    <recommendedName>
        <fullName evidence="6">NF-X1-type domain-containing protein</fullName>
    </recommendedName>
</protein>
<evidence type="ECO:0000313" key="7">
    <source>
        <dbReference type="EMBL" id="PNF39219.1"/>
    </source>
</evidence>
<feature type="domain" description="NF-X1-type" evidence="6">
    <location>
        <begin position="1666"/>
        <end position="1683"/>
    </location>
</feature>
<dbReference type="FunFam" id="3.40.50.300:FF:000742">
    <property type="entry name" value="NFX1-type zinc finger-containing protein 1"/>
    <property type="match status" value="1"/>
</dbReference>
<feature type="region of interest" description="Disordered" evidence="5">
    <location>
        <begin position="181"/>
        <end position="206"/>
    </location>
</feature>
<dbReference type="Pfam" id="PF13086">
    <property type="entry name" value="AAA_11"/>
    <property type="match status" value="1"/>
</dbReference>
<organism evidence="7 8">
    <name type="scientific">Cryptotermes secundus</name>
    <dbReference type="NCBI Taxonomy" id="105785"/>
    <lineage>
        <taxon>Eukaryota</taxon>
        <taxon>Metazoa</taxon>
        <taxon>Ecdysozoa</taxon>
        <taxon>Arthropoda</taxon>
        <taxon>Hexapoda</taxon>
        <taxon>Insecta</taxon>
        <taxon>Pterygota</taxon>
        <taxon>Neoptera</taxon>
        <taxon>Polyneoptera</taxon>
        <taxon>Dictyoptera</taxon>
        <taxon>Blattodea</taxon>
        <taxon>Blattoidea</taxon>
        <taxon>Termitoidae</taxon>
        <taxon>Kalotermitidae</taxon>
        <taxon>Cryptotermitinae</taxon>
        <taxon>Cryptotermes</taxon>
    </lineage>
</organism>
<dbReference type="STRING" id="105785.A0A2J7REG5"/>
<dbReference type="InterPro" id="IPR041679">
    <property type="entry name" value="DNA2/NAM7-like_C"/>
</dbReference>
<keyword evidence="2" id="KW-0677">Repeat</keyword>
<dbReference type="Proteomes" id="UP000235965">
    <property type="component" value="Unassembled WGS sequence"/>
</dbReference>
<evidence type="ECO:0000256" key="3">
    <source>
        <dbReference type="ARBA" id="ARBA00022771"/>
    </source>
</evidence>
<accession>A0A2J7REG5</accession>
<evidence type="ECO:0000256" key="4">
    <source>
        <dbReference type="ARBA" id="ARBA00022833"/>
    </source>
</evidence>
<dbReference type="InterPro" id="IPR057373">
    <property type="entry name" value="ZNFX1"/>
</dbReference>
<keyword evidence="8" id="KW-1185">Reference proteome</keyword>
<dbReference type="OrthoDB" id="2423195at2759"/>
<keyword evidence="1" id="KW-0479">Metal-binding</keyword>
<dbReference type="InterPro" id="IPR045055">
    <property type="entry name" value="DNA2/NAM7-like"/>
</dbReference>
<dbReference type="GO" id="GO:0031048">
    <property type="term" value="P:regulatory ncRNA-mediated heterochromatin formation"/>
    <property type="evidence" value="ECO:0007669"/>
    <property type="project" value="TreeGrafter"/>
</dbReference>
<feature type="domain" description="NF-X1-type" evidence="6">
    <location>
        <begin position="1572"/>
        <end position="1590"/>
    </location>
</feature>
<dbReference type="InterPro" id="IPR000967">
    <property type="entry name" value="Znf_NFX1"/>
</dbReference>
<reference evidence="7 8" key="1">
    <citation type="submission" date="2017-12" db="EMBL/GenBank/DDBJ databases">
        <title>Hemimetabolous genomes reveal molecular basis of termite eusociality.</title>
        <authorList>
            <person name="Harrison M.C."/>
            <person name="Jongepier E."/>
            <person name="Robertson H.M."/>
            <person name="Arning N."/>
            <person name="Bitard-Feildel T."/>
            <person name="Chao H."/>
            <person name="Childers C.P."/>
            <person name="Dinh H."/>
            <person name="Doddapaneni H."/>
            <person name="Dugan S."/>
            <person name="Gowin J."/>
            <person name="Greiner C."/>
            <person name="Han Y."/>
            <person name="Hu H."/>
            <person name="Hughes D.S.T."/>
            <person name="Huylmans A.-K."/>
            <person name="Kemena C."/>
            <person name="Kremer L.P.M."/>
            <person name="Lee S.L."/>
            <person name="Lopez-Ezquerra A."/>
            <person name="Mallet L."/>
            <person name="Monroy-Kuhn J.M."/>
            <person name="Moser A."/>
            <person name="Murali S.C."/>
            <person name="Muzny D.M."/>
            <person name="Otani S."/>
            <person name="Piulachs M.-D."/>
            <person name="Poelchau M."/>
            <person name="Qu J."/>
            <person name="Schaub F."/>
            <person name="Wada-Katsumata A."/>
            <person name="Worley K.C."/>
            <person name="Xie Q."/>
            <person name="Ylla G."/>
            <person name="Poulsen M."/>
            <person name="Gibbs R.A."/>
            <person name="Schal C."/>
            <person name="Richards S."/>
            <person name="Belles X."/>
            <person name="Korb J."/>
            <person name="Bornberg-Bauer E."/>
        </authorList>
    </citation>
    <scope>NUCLEOTIDE SEQUENCE [LARGE SCALE GENOMIC DNA]</scope>
    <source>
        <tissue evidence="7">Whole body</tissue>
    </source>
</reference>
<dbReference type="InterPro" id="IPR041677">
    <property type="entry name" value="DNA2/NAM7_AAA_11"/>
</dbReference>
<sequence>MAESLADGFYAALANVKAQQDSRSGEENVQIKRLSAQSVSTENLVGNELQSRKKSRPLKRDTSLDHFGNTSVIKDNGKYEALSKKKKNISKPRECILPPTEDQTLGGILKYELFPGKGGNRKHDGERSQSYCSADDVGWKRVPEHKNSKSRNQKPNSGCLKGEIISDTFHKAGKSFETQAGHDRLNTEGGHQSGGHAAPTQEQYQRLSQQGVERECVLGCRQLEKLADEEPYDIIMVLAKQRREFETLLKQPLKPDMLILIVRVLSKLSKADLEENKVAVLSLACIHEFLEQLSQHIALIPLEVNKKRKENVGNFFEDLMTFLETVVSLLPSKAVQGCGKIFMITDMLIKNFEGQQLSWSNFDEVKAKFVHIKAQYEVCIEDEKRKKKEDVNICALEIQQDDFRKISIYPNAEEILAEEPGFVRPNIIDGAYESVNHYLDTQFRLLREDFVSPLREGISGYINMTNKKMTKKLTSVTIYHKVVFLTRKVIKDQFGLVVCFDPNKRLKKVNWEHSKRLLFGSLVLFSRNDFANVIFGTVMYRDLEDLKEGKIVVKLCEGSDVCDYIDLFSNEFVMAESQVYFEPYYHVLKALQTMKQESFPMEKYIIHAEMSADLPKYMCSEGGVLLDIDGRTVCVLQDDSWPGPLELELDVSQYRAFKSALTKEFVIIQGPPGTGKTFLGLKVASVLLKNSPIWNASRNPILLVCYTNHALDQFLEGLIAVTNKIVRVGGQSKSKILEGFNLREKRHKQEGDLCDEIREIYYNISGIRKVMQRILYYLEMIASHQGIISLSFLNKVDIVRDQHLDCFASHDKMLTEERFTEWLEYGMYDDVPPYEAEGYHNENRSQNVVDDLESQPDVHRSFLTFTLDLEMLEGDIEWYELQKQYLQTQIREDANLVYRMHMVEDMCEDLKLRLNYIKRQLCHKGNENRSTVERLLQVRNLWQLQAEERWILYRYWVDRFRNALLEELCKQEEELRRETRMYEEAQQMNDLDILKDSLIVAMTTSGAAKLHSLLQALKAKIVIVEEAAEVNESHLVASLTHHCEHLILIGDHKQLRPSPAVYRLARDFNFDISLFERMLKNKMHCEVLKVQHRMRPEIAELIVPAIYPGLLNHNSVLQYESVRGMLKSVFFITHNHAEEEVEDISSHRNTHEGDFLIALCRYLVMQGYSPSRITILATYSGQMFYLRSVQKKYSMLEKVKIMVVDNFQGEENDIILLSLVRSNREAKIGFLSVENRVCVALSRAKMGFYIIGNMDNLTRSSKIWPKIKETLKKQQALGTDLTLRCQVHPSVFTRVCTAADFHKVPEGGCSQVCGAELPCGHKCKRVCHVQDRDHGDILCFDLCERIPENCKLQHKCRKLCSEKCGNCKTPVPRTLRCGHTMDLHCYIDAEEYKCPVKVECELIDCGHKVRKPCHMDTDLIRCSYPCEDRLPCGHSCTLRCHKKDDPDHLQYQCHKPCTRKNANCREDHTCPKLCYEECGDCSVLVEKILPDCGHTERMLCYMDPETYCCMRKCSKMLPCEHPCRNVCSARCGNCQVQVIKQLVSCGHPLQVKCCEQPDPDQCKSPCKRTLPCGHKCTAVCSDACTKKCLELIPSAVRPLCGHLVYIPCHMQKELLTPDSQELLSRCQMPCGVLLNCNHRCVGTCRGCMQGRIHEACKEKCGRILVCGHSCNIPCAESCPPCNRKCTYSCRHSKCSRTCGQPCIQCK</sequence>
<keyword evidence="3" id="KW-0863">Zinc-finger</keyword>
<evidence type="ECO:0000256" key="2">
    <source>
        <dbReference type="ARBA" id="ARBA00022737"/>
    </source>
</evidence>
<feature type="compositionally biased region" description="Polar residues" evidence="5">
    <location>
        <begin position="35"/>
        <end position="44"/>
    </location>
</feature>
<feature type="region of interest" description="Disordered" evidence="5">
    <location>
        <begin position="20"/>
        <end position="69"/>
    </location>
</feature>
<gene>
    <name evidence="7" type="ORF">B7P43_G17947</name>
</gene>
<evidence type="ECO:0000256" key="5">
    <source>
        <dbReference type="SAM" id="MobiDB-lite"/>
    </source>
</evidence>
<dbReference type="EMBL" id="NEVH01005006">
    <property type="protein sequence ID" value="PNF39219.1"/>
    <property type="molecule type" value="Genomic_DNA"/>
</dbReference>
<evidence type="ECO:0000313" key="8">
    <source>
        <dbReference type="Proteomes" id="UP000235965"/>
    </source>
</evidence>
<dbReference type="GO" id="GO:0031380">
    <property type="term" value="C:nuclear RNA-directed RNA polymerase complex"/>
    <property type="evidence" value="ECO:0007669"/>
    <property type="project" value="TreeGrafter"/>
</dbReference>
<feature type="domain" description="NF-X1-type" evidence="6">
    <location>
        <begin position="1519"/>
        <end position="1536"/>
    </location>
</feature>
<dbReference type="GO" id="GO:0004386">
    <property type="term" value="F:helicase activity"/>
    <property type="evidence" value="ECO:0007669"/>
    <property type="project" value="InterPro"/>
</dbReference>
<dbReference type="Gene3D" id="3.40.50.300">
    <property type="entry name" value="P-loop containing nucleotide triphosphate hydrolases"/>
    <property type="match status" value="3"/>
</dbReference>
<feature type="domain" description="NF-X1-type" evidence="6">
    <location>
        <begin position="1319"/>
        <end position="1345"/>
    </location>
</feature>
<feature type="domain" description="NF-X1-type" evidence="6">
    <location>
        <begin position="1545"/>
        <end position="1568"/>
    </location>
</feature>
<feature type="domain" description="NF-X1-type" evidence="6">
    <location>
        <begin position="1405"/>
        <end position="1428"/>
    </location>
</feature>
<proteinExistence type="predicted"/>
<dbReference type="CDD" id="cd18808">
    <property type="entry name" value="SF1_C_Upf1"/>
    <property type="match status" value="1"/>
</dbReference>
<name>A0A2J7REG5_9NEOP</name>
<dbReference type="SMART" id="SM00438">
    <property type="entry name" value="ZnF_NFX"/>
    <property type="match status" value="9"/>
</dbReference>
<feature type="non-terminal residue" evidence="7">
    <location>
        <position position="1706"/>
    </location>
</feature>
<dbReference type="InParanoid" id="A0A2J7REG5"/>
<evidence type="ECO:0000256" key="1">
    <source>
        <dbReference type="ARBA" id="ARBA00022723"/>
    </source>
</evidence>
<dbReference type="GO" id="GO:0008270">
    <property type="term" value="F:zinc ion binding"/>
    <property type="evidence" value="ECO:0007669"/>
    <property type="project" value="UniProtKB-KW"/>
</dbReference>
<dbReference type="CDD" id="cd06008">
    <property type="entry name" value="NF-X1-zinc-finger"/>
    <property type="match status" value="1"/>
</dbReference>
<feature type="domain" description="NF-X1-type" evidence="6">
    <location>
        <begin position="1464"/>
        <end position="1483"/>
    </location>
</feature>
<feature type="region of interest" description="Disordered" evidence="5">
    <location>
        <begin position="116"/>
        <end position="161"/>
    </location>
</feature>
<feature type="domain" description="NF-X1-type" evidence="6">
    <location>
        <begin position="1350"/>
        <end position="1369"/>
    </location>
</feature>
<dbReference type="PANTHER" id="PTHR10887:SF341">
    <property type="entry name" value="NFX1-TYPE ZINC FINGER-CONTAINING PROTEIN 1"/>
    <property type="match status" value="1"/>
</dbReference>
<comment type="caution">
    <text evidence="7">The sequence shown here is derived from an EMBL/GenBank/DDBJ whole genome shotgun (WGS) entry which is preliminary data.</text>
</comment>
<dbReference type="InterPro" id="IPR047187">
    <property type="entry name" value="SF1_C_Upf1"/>
</dbReference>
<evidence type="ECO:0000259" key="6">
    <source>
        <dbReference type="SMART" id="SM00438"/>
    </source>
</evidence>
<dbReference type="Pfam" id="PF25396">
    <property type="entry name" value="ZNFX1"/>
    <property type="match status" value="1"/>
</dbReference>
<dbReference type="FunCoup" id="A0A2J7REG5">
    <property type="interactions" value="3"/>
</dbReference>
<feature type="domain" description="NF-X1-type" evidence="6">
    <location>
        <begin position="1432"/>
        <end position="1459"/>
    </location>
</feature>
<dbReference type="InterPro" id="IPR027417">
    <property type="entry name" value="P-loop_NTPase"/>
</dbReference>
<feature type="compositionally biased region" description="Basic and acidic residues" evidence="5">
    <location>
        <begin position="137"/>
        <end position="147"/>
    </location>
</feature>